<dbReference type="Pfam" id="PF00078">
    <property type="entry name" value="RVT_1"/>
    <property type="match status" value="1"/>
</dbReference>
<dbReference type="InterPro" id="IPR000477">
    <property type="entry name" value="RT_dom"/>
</dbReference>
<dbReference type="Gene3D" id="3.40.1000.10">
    <property type="entry name" value="Mog1/PsbP, alpha/beta/alpha sandwich"/>
    <property type="match status" value="1"/>
</dbReference>
<dbReference type="GO" id="GO:0000481">
    <property type="term" value="P:maturation of 5S rRNA"/>
    <property type="evidence" value="ECO:0007669"/>
    <property type="project" value="TreeGrafter"/>
</dbReference>
<gene>
    <name evidence="7" type="ORF">MTR67_046787</name>
</gene>
<keyword evidence="8" id="KW-1185">Reference proteome</keyword>
<dbReference type="EMBL" id="CP133622">
    <property type="protein sequence ID" value="WMV53402.1"/>
    <property type="molecule type" value="Genomic_DNA"/>
</dbReference>
<evidence type="ECO:0000256" key="4">
    <source>
        <dbReference type="ARBA" id="ARBA00023242"/>
    </source>
</evidence>
<dbReference type="GO" id="GO:0046540">
    <property type="term" value="C:U4/U6 x U5 tri-snRNP complex"/>
    <property type="evidence" value="ECO:0007669"/>
    <property type="project" value="TreeGrafter"/>
</dbReference>
<dbReference type="InterPro" id="IPR016123">
    <property type="entry name" value="Mog1/PsbP_a/b/a-sand"/>
</dbReference>
<feature type="compositionally biased region" description="Basic and acidic residues" evidence="5">
    <location>
        <begin position="262"/>
        <end position="272"/>
    </location>
</feature>
<dbReference type="SUPFAM" id="SSF55724">
    <property type="entry name" value="Mog1p/PsbP-like"/>
    <property type="match status" value="1"/>
</dbReference>
<feature type="compositionally biased region" description="Basic and acidic residues" evidence="5">
    <location>
        <begin position="905"/>
        <end position="936"/>
    </location>
</feature>
<feature type="compositionally biased region" description="Acidic residues" evidence="5">
    <location>
        <begin position="806"/>
        <end position="817"/>
    </location>
</feature>
<keyword evidence="4" id="KW-0539">Nucleus</keyword>
<dbReference type="GO" id="GO:0019898">
    <property type="term" value="C:extrinsic component of membrane"/>
    <property type="evidence" value="ECO:0007669"/>
    <property type="project" value="InterPro"/>
</dbReference>
<dbReference type="GO" id="GO:0009654">
    <property type="term" value="C:photosystem II oxygen evolving complex"/>
    <property type="evidence" value="ECO:0007669"/>
    <property type="project" value="InterPro"/>
</dbReference>
<evidence type="ECO:0000256" key="5">
    <source>
        <dbReference type="SAM" id="MobiDB-lite"/>
    </source>
</evidence>
<dbReference type="GO" id="GO:0005509">
    <property type="term" value="F:calcium ion binding"/>
    <property type="evidence" value="ECO:0007669"/>
    <property type="project" value="InterPro"/>
</dbReference>
<sequence>MVFIDLEKAYDKVPRNVLWRCLEVKGVPMIYIRAIKDMYGGAKTRVRTVGGDSEHFPVEMGLHQESVLSPFLFALVMDELTQSIQEKVLWYGEVRLDTQIIPKKESFKYLGSVIQGSGDIDDDVTHHIGVAWMKWRLASGVLCDKKIPPKLKRSDKIMNEVIREKVGVTSVVDKLREARLRWFGYVKRRCADALVRRCEGLVVEGTRRGRGRPKKYWGEVIRQDLAQLHITEDMTLDRKEWRSRIKVEELTGGVPSMGMMEIDGRERSVDSERWEDDMEESGYDKSKDSSSKHRSSKDKDRKSSSGRREEKEHKRDREKSKELEKDRSSTRDRRKEDRRDRGKDRERDTERGRDKERDRDTDRERDSERGRDKERDRDTDRVRSSKDKDSEKVRDRKKEKERGSRDGAEKEKGRERAKEKGKEVDEDDKERSRDKDRSSRRQRDEGHDRSKDKDRRKDEDSDYRDAAKQEIVVSHEDEERSHNNAVETGGSQSAAAASELEERILKMKEERLKKKSEGASEVLAWVSKSRKIEEIRNAEKEKALQLSKIFEEQDKMNGEESDDEENARLAAKELGGMKVLHGLDKVVEGGAVVLTLKDQSILAGDDVNQEVDVLENVEIGEQKRRNDAYKAAKNKTGIYDDKFNDEPGFERKILPKYDDPAEEEGVILDATGGFNIDAEKKLEELRRRIQGPSSINRSEDLNSSGKLLSDYYTQEEMVQFKKPKKKKSLRKKEKMDLDALEAEAKSAGLGVSDLGSRNDKTRQVLKEEKERADTEMRSNAYQAAYAKAEEASKALRPEKTKNNQREEDDAVFDDDDEELRKSLERARKLALRKQEGLAKTFPESIASLAASRANDSTVDNPSSASGEAQENKVVFTEMEEFVWGLQLDEEEQKPGSDDVFMEEDVLPKPSDEEMKNEDGGWTEVKEIKEEEPSVKEEEMEVTPDNTIREVPVGKGLSGVLKLLQERGTLKEDIEWGGRNMDKKKSKLVGIRSEDGKKEIHIERTDEYGRILTPKEAFRLISHKFHGKGPGKMKQEKRMRQYQEELKIKQMRNSDTPSQSVERMRETHAQTRVPYIVLSGNVKPGQTSDPRSGFATVEKDLPGGLTPMLGDKKESPSDNQEDTIQSNQFAPLESVFRRRLLTGIGTASIVALGANFAGITSSLLGLSPDSARSLKLDVIYPIRGYTRCLDTNEGFEFVYPSNWVGDQTILYRTAGKVERSLDPPSLSGSGDRRRRNVNEPVVAFGPPGSNGELNVSVIVAQVPIDFSIETFGGPKEVGEAIVKIITGSGKRPNVKGTLIQANLREDSNKKYYTLEFQVESPTFQRHNVAVCCARGGKLFTLNSQSPQSIWPMVKEDFYKIADSFSLTS</sequence>
<dbReference type="InterPro" id="IPR002683">
    <property type="entry name" value="PsbP_C"/>
</dbReference>
<protein>
    <recommendedName>
        <fullName evidence="6">Reverse transcriptase domain-containing protein</fullName>
    </recommendedName>
</protein>
<evidence type="ECO:0000313" key="7">
    <source>
        <dbReference type="EMBL" id="WMV53402.1"/>
    </source>
</evidence>
<feature type="region of interest" description="Disordered" evidence="5">
    <location>
        <begin position="255"/>
        <end position="502"/>
    </location>
</feature>
<evidence type="ECO:0000256" key="2">
    <source>
        <dbReference type="ARBA" id="ARBA00004334"/>
    </source>
</evidence>
<evidence type="ECO:0000259" key="6">
    <source>
        <dbReference type="PROSITE" id="PS50878"/>
    </source>
</evidence>
<feature type="region of interest" description="Disordered" evidence="5">
    <location>
        <begin position="850"/>
        <end position="872"/>
    </location>
</feature>
<dbReference type="Proteomes" id="UP001234989">
    <property type="component" value="Chromosome 11"/>
</dbReference>
<evidence type="ECO:0000256" key="3">
    <source>
        <dbReference type="ARBA" id="ARBA00006076"/>
    </source>
</evidence>
<dbReference type="Pfam" id="PF01789">
    <property type="entry name" value="PsbP"/>
    <property type="match status" value="1"/>
</dbReference>
<proteinExistence type="inferred from homology"/>
<feature type="region of interest" description="Disordered" evidence="5">
    <location>
        <begin position="746"/>
        <end position="819"/>
    </location>
</feature>
<dbReference type="Pfam" id="PF03343">
    <property type="entry name" value="SART-1"/>
    <property type="match status" value="2"/>
</dbReference>
<dbReference type="GO" id="GO:0045292">
    <property type="term" value="P:mRNA cis splicing, via spliceosome"/>
    <property type="evidence" value="ECO:0007669"/>
    <property type="project" value="TreeGrafter"/>
</dbReference>
<evidence type="ECO:0000256" key="1">
    <source>
        <dbReference type="ARBA" id="ARBA00004123"/>
    </source>
</evidence>
<dbReference type="NCBIfam" id="NF040946">
    <property type="entry name" value="PSII_PsbP"/>
    <property type="match status" value="1"/>
</dbReference>
<dbReference type="GO" id="GO:0015979">
    <property type="term" value="P:photosynthesis"/>
    <property type="evidence" value="ECO:0007669"/>
    <property type="project" value="InterPro"/>
</dbReference>
<dbReference type="PANTHER" id="PTHR14152:SF5">
    <property type="entry name" value="U4_U6.U5 TRI-SNRNP-ASSOCIATED PROTEIN 1"/>
    <property type="match status" value="1"/>
</dbReference>
<organism evidence="7 8">
    <name type="scientific">Solanum verrucosum</name>
    <dbReference type="NCBI Taxonomy" id="315347"/>
    <lineage>
        <taxon>Eukaryota</taxon>
        <taxon>Viridiplantae</taxon>
        <taxon>Streptophyta</taxon>
        <taxon>Embryophyta</taxon>
        <taxon>Tracheophyta</taxon>
        <taxon>Spermatophyta</taxon>
        <taxon>Magnoliopsida</taxon>
        <taxon>eudicotyledons</taxon>
        <taxon>Gunneridae</taxon>
        <taxon>Pentapetalae</taxon>
        <taxon>asterids</taxon>
        <taxon>lamiids</taxon>
        <taxon>Solanales</taxon>
        <taxon>Solanaceae</taxon>
        <taxon>Solanoideae</taxon>
        <taxon>Solaneae</taxon>
        <taxon>Solanum</taxon>
    </lineage>
</organism>
<accession>A0AAF0ZUV1</accession>
<reference evidence="7" key="1">
    <citation type="submission" date="2023-08" db="EMBL/GenBank/DDBJ databases">
        <title>A de novo genome assembly of Solanum verrucosum Schlechtendal, a Mexican diploid species geographically isolated from the other diploid A-genome species in potato relatives.</title>
        <authorList>
            <person name="Hosaka K."/>
        </authorList>
    </citation>
    <scope>NUCLEOTIDE SEQUENCE</scope>
    <source>
        <tissue evidence="7">Young leaves</tissue>
    </source>
</reference>
<feature type="compositionally biased region" description="Polar residues" evidence="5">
    <location>
        <begin position="853"/>
        <end position="868"/>
    </location>
</feature>
<evidence type="ECO:0000313" key="8">
    <source>
        <dbReference type="Proteomes" id="UP001234989"/>
    </source>
</evidence>
<feature type="compositionally biased region" description="Basic and acidic residues" evidence="5">
    <location>
        <begin position="282"/>
        <end position="482"/>
    </location>
</feature>
<dbReference type="PANTHER" id="PTHR14152">
    <property type="entry name" value="SQUAMOUS CELL CARCINOMA ANTIGEN RECOGNISED BY CYTOTOXIC T LYMPHOCYTES"/>
    <property type="match status" value="1"/>
</dbReference>
<comment type="similarity">
    <text evidence="3">Belongs to the SNU66/SART1 family.</text>
</comment>
<dbReference type="InterPro" id="IPR005011">
    <property type="entry name" value="SNU66/SART1"/>
</dbReference>
<name>A0AAF0ZUV1_SOLVR</name>
<dbReference type="PROSITE" id="PS50878">
    <property type="entry name" value="RT_POL"/>
    <property type="match status" value="1"/>
</dbReference>
<feature type="compositionally biased region" description="Basic and acidic residues" evidence="5">
    <location>
        <begin position="787"/>
        <end position="805"/>
    </location>
</feature>
<feature type="compositionally biased region" description="Basic and acidic residues" evidence="5">
    <location>
        <begin position="756"/>
        <end position="776"/>
    </location>
</feature>
<feature type="region of interest" description="Disordered" evidence="5">
    <location>
        <begin position="1079"/>
        <end position="1122"/>
    </location>
</feature>
<feature type="region of interest" description="Disordered" evidence="5">
    <location>
        <begin position="888"/>
        <end position="951"/>
    </location>
</feature>
<dbReference type="GO" id="GO:0009535">
    <property type="term" value="C:chloroplast thylakoid membrane"/>
    <property type="evidence" value="ECO:0007669"/>
    <property type="project" value="UniProtKB-SubCell"/>
</dbReference>
<feature type="domain" description="Reverse transcriptase" evidence="6">
    <location>
        <begin position="1"/>
        <end position="187"/>
    </location>
</feature>
<comment type="subcellular location">
    <subcellularLocation>
        <location evidence="1">Nucleus</location>
    </subcellularLocation>
    <subcellularLocation>
        <location evidence="2">Plastid</location>
        <location evidence="2">Chloroplast thylakoid membrane</location>
    </subcellularLocation>
</comment>